<proteinExistence type="inferred from homology"/>
<dbReference type="InterPro" id="IPR007337">
    <property type="entry name" value="RelB/DinJ"/>
</dbReference>
<dbReference type="PIRSF" id="PIRSF003108">
    <property type="entry name" value="DinJ"/>
    <property type="match status" value="1"/>
</dbReference>
<name>A0A426T938_STRSU</name>
<comment type="similarity">
    <text evidence="1">Belongs to the RelB/DinJ antitoxin family.</text>
</comment>
<dbReference type="InterPro" id="IPR013321">
    <property type="entry name" value="Arc_rbn_hlx_hlx"/>
</dbReference>
<evidence type="ECO:0000313" key="3">
    <source>
        <dbReference type="EMBL" id="RRR50551.1"/>
    </source>
</evidence>
<dbReference type="EMBL" id="RSDO01000030">
    <property type="protein sequence ID" value="RRR50551.1"/>
    <property type="molecule type" value="Genomic_DNA"/>
</dbReference>
<dbReference type="Pfam" id="PF04221">
    <property type="entry name" value="RelB"/>
    <property type="match status" value="1"/>
</dbReference>
<dbReference type="InterPro" id="IPR026262">
    <property type="entry name" value="DinJ"/>
</dbReference>
<accession>A0A426T938</accession>
<dbReference type="Proteomes" id="UP000274117">
    <property type="component" value="Unassembled WGS sequence"/>
</dbReference>
<dbReference type="GO" id="GO:0044010">
    <property type="term" value="P:single-species biofilm formation"/>
    <property type="evidence" value="ECO:0007669"/>
    <property type="project" value="InterPro"/>
</dbReference>
<dbReference type="GO" id="GO:0006355">
    <property type="term" value="P:regulation of DNA-templated transcription"/>
    <property type="evidence" value="ECO:0007669"/>
    <property type="project" value="InterPro"/>
</dbReference>
<protein>
    <submittedName>
        <fullName evidence="3">Type II toxin-antitoxin system RelB/DinJ family antitoxin</fullName>
    </submittedName>
</protein>
<reference evidence="3 4" key="1">
    <citation type="submission" date="2018-11" db="EMBL/GenBank/DDBJ databases">
        <authorList>
            <person name="Stevens M.J."/>
            <person name="Cernela N."/>
            <person name="Spoerry Serrano N."/>
            <person name="Schmitt S."/>
            <person name="Schrenzel J."/>
            <person name="Stephan R."/>
        </authorList>
    </citation>
    <scope>NUCLEOTIDE SEQUENCE [LARGE SCALE GENOMIC DNA]</scope>
    <source>
        <strain evidence="3 4">PP422</strain>
    </source>
</reference>
<dbReference type="NCBIfam" id="TIGR02384">
    <property type="entry name" value="RelB_DinJ"/>
    <property type="match status" value="1"/>
</dbReference>
<dbReference type="Gene3D" id="1.10.1220.10">
    <property type="entry name" value="Met repressor-like"/>
    <property type="match status" value="1"/>
</dbReference>
<evidence type="ECO:0000256" key="1">
    <source>
        <dbReference type="ARBA" id="ARBA00010562"/>
    </source>
</evidence>
<dbReference type="AlphaFoldDB" id="A0A426T938"/>
<comment type="caution">
    <text evidence="3">The sequence shown here is derived from an EMBL/GenBank/DDBJ whole genome shotgun (WGS) entry which is preliminary data.</text>
</comment>
<keyword evidence="2" id="KW-1277">Toxin-antitoxin system</keyword>
<gene>
    <name evidence="3" type="ORF">EI998_10250</name>
</gene>
<sequence length="99" mass="11135">MSNQRPTSPTQIRIETTVKEDANALFARLGLDMSSAANIFLRQCVLRGGLPFSVDLPKYNQETLEAMAEARKISRDPNVPSYATVQDLFKALDEEQYIK</sequence>
<dbReference type="PANTHER" id="PTHR38781:SF1">
    <property type="entry name" value="ANTITOXIN DINJ-RELATED"/>
    <property type="match status" value="1"/>
</dbReference>
<dbReference type="GO" id="GO:0015643">
    <property type="term" value="F:toxic substance binding"/>
    <property type="evidence" value="ECO:0007669"/>
    <property type="project" value="InterPro"/>
</dbReference>
<evidence type="ECO:0000313" key="4">
    <source>
        <dbReference type="Proteomes" id="UP000274117"/>
    </source>
</evidence>
<dbReference type="GO" id="GO:0006351">
    <property type="term" value="P:DNA-templated transcription"/>
    <property type="evidence" value="ECO:0007669"/>
    <property type="project" value="TreeGrafter"/>
</dbReference>
<evidence type="ECO:0000256" key="2">
    <source>
        <dbReference type="ARBA" id="ARBA00022649"/>
    </source>
</evidence>
<dbReference type="GO" id="GO:0000987">
    <property type="term" value="F:cis-regulatory region sequence-specific DNA binding"/>
    <property type="evidence" value="ECO:0007669"/>
    <property type="project" value="InterPro"/>
</dbReference>
<dbReference type="PANTHER" id="PTHR38781">
    <property type="entry name" value="ANTITOXIN DINJ-RELATED"/>
    <property type="match status" value="1"/>
</dbReference>
<organism evidence="3 4">
    <name type="scientific">Streptococcus suis</name>
    <dbReference type="NCBI Taxonomy" id="1307"/>
    <lineage>
        <taxon>Bacteria</taxon>
        <taxon>Bacillati</taxon>
        <taxon>Bacillota</taxon>
        <taxon>Bacilli</taxon>
        <taxon>Lactobacillales</taxon>
        <taxon>Streptococcaceae</taxon>
        <taxon>Streptococcus</taxon>
    </lineage>
</organism>
<reference evidence="3 4" key="2">
    <citation type="submission" date="2018-12" db="EMBL/GenBank/DDBJ databases">
        <title>Whole-genome sequences of fifteen clinical Streptococcus suis strains isolated from pigs between 2006 and 2018.</title>
        <authorList>
            <person name="Stevens M.J.A."/>
            <person name="Cernela N."/>
            <person name="Spoerry Serrano N."/>
            <person name="Schmitt S."/>
            <person name="Schrenzel J."/>
            <person name="Stephan R."/>
        </authorList>
    </citation>
    <scope>NUCLEOTIDE SEQUENCE [LARGE SCALE GENOMIC DNA]</scope>
    <source>
        <strain evidence="3 4">PP422</strain>
    </source>
</reference>